<dbReference type="AlphaFoldDB" id="A0A1I4RGB0"/>
<dbReference type="Gene3D" id="3.40.50.150">
    <property type="entry name" value="Vaccinia Virus protein VP39"/>
    <property type="match status" value="1"/>
</dbReference>
<dbReference type="Proteomes" id="UP000198565">
    <property type="component" value="Unassembled WGS sequence"/>
</dbReference>
<dbReference type="PANTHER" id="PTHR43861">
    <property type="entry name" value="TRANS-ACONITATE 2-METHYLTRANSFERASE-RELATED"/>
    <property type="match status" value="1"/>
</dbReference>
<evidence type="ECO:0000259" key="1">
    <source>
        <dbReference type="Pfam" id="PF08241"/>
    </source>
</evidence>
<evidence type="ECO:0000313" key="3">
    <source>
        <dbReference type="Proteomes" id="UP000198565"/>
    </source>
</evidence>
<dbReference type="EMBL" id="FOTR01000026">
    <property type="protein sequence ID" value="SFM51281.1"/>
    <property type="molecule type" value="Genomic_DNA"/>
</dbReference>
<dbReference type="STRING" id="334253.SAMN04487943_1262"/>
<protein>
    <submittedName>
        <fullName evidence="2">Ubiquinone/menaquinone biosynthesis C-methylase UbiE</fullName>
    </submittedName>
</protein>
<dbReference type="PANTHER" id="PTHR43861:SF1">
    <property type="entry name" value="TRANS-ACONITATE 2-METHYLTRANSFERASE"/>
    <property type="match status" value="1"/>
</dbReference>
<dbReference type="InterPro" id="IPR013216">
    <property type="entry name" value="Methyltransf_11"/>
</dbReference>
<dbReference type="RefSeq" id="WP_091486846.1">
    <property type="nucleotide sequence ID" value="NZ_FOTR01000026.1"/>
</dbReference>
<organism evidence="2 3">
    <name type="scientific">Gracilibacillus orientalis</name>
    <dbReference type="NCBI Taxonomy" id="334253"/>
    <lineage>
        <taxon>Bacteria</taxon>
        <taxon>Bacillati</taxon>
        <taxon>Bacillota</taxon>
        <taxon>Bacilli</taxon>
        <taxon>Bacillales</taxon>
        <taxon>Bacillaceae</taxon>
        <taxon>Gracilibacillus</taxon>
    </lineage>
</organism>
<dbReference type="OrthoDB" id="9760689at2"/>
<keyword evidence="2" id="KW-0808">Transferase</keyword>
<evidence type="ECO:0000313" key="2">
    <source>
        <dbReference type="EMBL" id="SFM51281.1"/>
    </source>
</evidence>
<dbReference type="SUPFAM" id="SSF53335">
    <property type="entry name" value="S-adenosyl-L-methionine-dependent methyltransferases"/>
    <property type="match status" value="1"/>
</dbReference>
<accession>A0A1I4RGB0</accession>
<keyword evidence="2" id="KW-0489">Methyltransferase</keyword>
<name>A0A1I4RGB0_9BACI</name>
<dbReference type="GO" id="GO:0032259">
    <property type="term" value="P:methylation"/>
    <property type="evidence" value="ECO:0007669"/>
    <property type="project" value="UniProtKB-KW"/>
</dbReference>
<dbReference type="GO" id="GO:0008757">
    <property type="term" value="F:S-adenosylmethionine-dependent methyltransferase activity"/>
    <property type="evidence" value="ECO:0007669"/>
    <property type="project" value="InterPro"/>
</dbReference>
<keyword evidence="3" id="KW-1185">Reference proteome</keyword>
<dbReference type="InterPro" id="IPR029063">
    <property type="entry name" value="SAM-dependent_MTases_sf"/>
</dbReference>
<keyword evidence="2" id="KW-0830">Ubiquinone</keyword>
<proteinExistence type="predicted"/>
<dbReference type="CDD" id="cd02440">
    <property type="entry name" value="AdoMet_MTases"/>
    <property type="match status" value="1"/>
</dbReference>
<dbReference type="Pfam" id="PF08241">
    <property type="entry name" value="Methyltransf_11"/>
    <property type="match status" value="1"/>
</dbReference>
<reference evidence="3" key="1">
    <citation type="submission" date="2016-10" db="EMBL/GenBank/DDBJ databases">
        <authorList>
            <person name="Varghese N."/>
            <person name="Submissions S."/>
        </authorList>
    </citation>
    <scope>NUCLEOTIDE SEQUENCE [LARGE SCALE GENOMIC DNA]</scope>
    <source>
        <strain evidence="3">CGMCC 1.4250</strain>
    </source>
</reference>
<gene>
    <name evidence="2" type="ORF">SAMN04487943_1262</name>
</gene>
<sequence length="251" mass="29006">MDFWSSAMYDDRHRFVSNFGKDIMNLLSPEEGERILDVGCGTGDLANEIEKSGTNITGVDRSSNMIQEAQKKYPNLRFHTMDIYDMNFNNEFDAVFSNATLHWVTKPKKALEKLYQSLHKDGRIVVEFGGKGNVQHIRQAIQASYHKLFPTYADLEEPWYFPSIGEYTSLMEEVGFTVSYAKYFTRPTPLDGEDGLKNWIFMFAAGMLAHLSETEKDQLGEHVEQVLKPTLYRDHQWLADYCRIQVIGYKK</sequence>
<feature type="domain" description="Methyltransferase type 11" evidence="1">
    <location>
        <begin position="36"/>
        <end position="126"/>
    </location>
</feature>